<keyword evidence="3 6" id="KW-0812">Transmembrane</keyword>
<dbReference type="Proteomes" id="UP001056436">
    <property type="component" value="Unassembled WGS sequence"/>
</dbReference>
<reference evidence="7" key="1">
    <citation type="submission" date="2019-01" db="EMBL/GenBank/DDBJ databases">
        <title>Colletotrichum abscissum LGMF1257.</title>
        <authorList>
            <person name="Baroncelli R."/>
        </authorList>
    </citation>
    <scope>NUCLEOTIDE SEQUENCE</scope>
    <source>
        <strain evidence="7">Ca142</strain>
    </source>
</reference>
<dbReference type="EMBL" id="SDAQ01000001">
    <property type="protein sequence ID" value="KAI3559529.1"/>
    <property type="molecule type" value="Genomic_DNA"/>
</dbReference>
<dbReference type="AlphaFoldDB" id="A0A9P9XSX0"/>
<evidence type="ECO:0000256" key="3">
    <source>
        <dbReference type="ARBA" id="ARBA00022692"/>
    </source>
</evidence>
<accession>A0A9P9XSX0</accession>
<comment type="caution">
    <text evidence="7">The sequence shown here is derived from an EMBL/GenBank/DDBJ whole genome shotgun (WGS) entry which is preliminary data.</text>
</comment>
<dbReference type="InterPro" id="IPR045225">
    <property type="entry name" value="Uracil/uridine/allantoin_perm"/>
</dbReference>
<dbReference type="OrthoDB" id="2018619at2759"/>
<evidence type="ECO:0000256" key="2">
    <source>
        <dbReference type="ARBA" id="ARBA00008974"/>
    </source>
</evidence>
<dbReference type="InterPro" id="IPR001248">
    <property type="entry name" value="Pur-cyt_permease"/>
</dbReference>
<dbReference type="PANTHER" id="PTHR30618:SF0">
    <property type="entry name" value="PURINE-URACIL PERMEASE NCS1"/>
    <property type="match status" value="1"/>
</dbReference>
<keyword evidence="8" id="KW-1185">Reference proteome</keyword>
<gene>
    <name evidence="7" type="ORF">CABS02_00504</name>
</gene>
<protein>
    <submittedName>
        <fullName evidence="7">Uncharacterized protein</fullName>
    </submittedName>
</protein>
<evidence type="ECO:0000256" key="4">
    <source>
        <dbReference type="ARBA" id="ARBA00022989"/>
    </source>
</evidence>
<name>A0A9P9XSX0_9PEZI</name>
<evidence type="ECO:0000313" key="8">
    <source>
        <dbReference type="Proteomes" id="UP001056436"/>
    </source>
</evidence>
<evidence type="ECO:0000313" key="7">
    <source>
        <dbReference type="EMBL" id="KAI3559529.1"/>
    </source>
</evidence>
<evidence type="ECO:0000256" key="6">
    <source>
        <dbReference type="SAM" id="Phobius"/>
    </source>
</evidence>
<feature type="transmembrane region" description="Helical" evidence="6">
    <location>
        <begin position="54"/>
        <end position="74"/>
    </location>
</feature>
<keyword evidence="5 6" id="KW-0472">Membrane</keyword>
<comment type="similarity">
    <text evidence="2">Belongs to the purine-cytosine permease (2.A.39) family.</text>
</comment>
<feature type="transmembrane region" description="Helical" evidence="6">
    <location>
        <begin position="21"/>
        <end position="42"/>
    </location>
</feature>
<evidence type="ECO:0000256" key="1">
    <source>
        <dbReference type="ARBA" id="ARBA00004141"/>
    </source>
</evidence>
<dbReference type="GO" id="GO:0015205">
    <property type="term" value="F:nucleobase transmembrane transporter activity"/>
    <property type="evidence" value="ECO:0007669"/>
    <property type="project" value="TreeGrafter"/>
</dbReference>
<sequence length="89" mass="9728">MVVTAVLCYRSGAQLVRAVEAPFLQILRSVGGFLTVVFVFVMQPLSLLNSAGNFLTVVGSFNIFLGPLKGIMFADDFLIRKRTMELTGL</sequence>
<keyword evidence="4 6" id="KW-1133">Transmembrane helix</keyword>
<dbReference type="GO" id="GO:0005886">
    <property type="term" value="C:plasma membrane"/>
    <property type="evidence" value="ECO:0007669"/>
    <property type="project" value="TreeGrafter"/>
</dbReference>
<dbReference type="PANTHER" id="PTHR30618">
    <property type="entry name" value="NCS1 FAMILY PURINE/PYRIMIDINE TRANSPORTER"/>
    <property type="match status" value="1"/>
</dbReference>
<dbReference type="Pfam" id="PF02133">
    <property type="entry name" value="Transp_cyt_pur"/>
    <property type="match status" value="1"/>
</dbReference>
<dbReference type="Gene3D" id="1.10.4160.10">
    <property type="entry name" value="Hydantoin permease"/>
    <property type="match status" value="1"/>
</dbReference>
<proteinExistence type="inferred from homology"/>
<comment type="subcellular location">
    <subcellularLocation>
        <location evidence="1">Membrane</location>
        <topology evidence="1">Multi-pass membrane protein</topology>
    </subcellularLocation>
</comment>
<evidence type="ECO:0000256" key="5">
    <source>
        <dbReference type="ARBA" id="ARBA00023136"/>
    </source>
</evidence>
<organism evidence="7 8">
    <name type="scientific">Colletotrichum abscissum</name>
    <dbReference type="NCBI Taxonomy" id="1671311"/>
    <lineage>
        <taxon>Eukaryota</taxon>
        <taxon>Fungi</taxon>
        <taxon>Dikarya</taxon>
        <taxon>Ascomycota</taxon>
        <taxon>Pezizomycotina</taxon>
        <taxon>Sordariomycetes</taxon>
        <taxon>Hypocreomycetidae</taxon>
        <taxon>Glomerellales</taxon>
        <taxon>Glomerellaceae</taxon>
        <taxon>Colletotrichum</taxon>
        <taxon>Colletotrichum acutatum species complex</taxon>
    </lineage>
</organism>